<dbReference type="EMBL" id="WNHU01000043">
    <property type="protein sequence ID" value="MTV43577.1"/>
    <property type="molecule type" value="Genomic_DNA"/>
</dbReference>
<proteinExistence type="predicted"/>
<protein>
    <submittedName>
        <fullName evidence="3">Uncharacterized protein</fullName>
    </submittedName>
</protein>
<keyword evidence="1" id="KW-0812">Transmembrane</keyword>
<accession>A0A0I6W3N5</accession>
<feature type="transmembrane region" description="Helical" evidence="1">
    <location>
        <begin position="12"/>
        <end position="34"/>
    </location>
</feature>
<evidence type="ECO:0000313" key="3">
    <source>
        <dbReference type="EMBL" id="MTV98633.1"/>
    </source>
</evidence>
<comment type="caution">
    <text evidence="3">The sequence shown here is derived from an EMBL/GenBank/DDBJ whole genome shotgun (WGS) entry which is preliminary data.</text>
</comment>
<evidence type="ECO:0000256" key="1">
    <source>
        <dbReference type="SAM" id="Phobius"/>
    </source>
</evidence>
<dbReference type="Proteomes" id="UP000467349">
    <property type="component" value="Unassembled WGS sequence"/>
</dbReference>
<name>A0A0I6W3N5_STREE</name>
<dbReference type="Proteomes" id="UP000437160">
    <property type="component" value="Unassembled WGS sequence"/>
</dbReference>
<feature type="transmembrane region" description="Helical" evidence="1">
    <location>
        <begin position="40"/>
        <end position="66"/>
    </location>
</feature>
<evidence type="ECO:0000313" key="5">
    <source>
        <dbReference type="Proteomes" id="UP000467349"/>
    </source>
</evidence>
<dbReference type="EMBL" id="WNIA01000024">
    <property type="protein sequence ID" value="MTV98633.1"/>
    <property type="molecule type" value="Genomic_DNA"/>
</dbReference>
<sequence length="76" mass="9170">MSRKEKARRRYWFWFTIFILYLAFGLYCICTNFGDTLGMLLLSPFIFASLPLYAYLFLGLFIWAFMSLAMDDFYKE</sequence>
<evidence type="ECO:0000313" key="4">
    <source>
        <dbReference type="Proteomes" id="UP000437160"/>
    </source>
</evidence>
<keyword evidence="1" id="KW-0472">Membrane</keyword>
<reference evidence="4 5" key="1">
    <citation type="submission" date="2019-11" db="EMBL/GenBank/DDBJ databases">
        <title>Growth characteristics of pneumococcus vary with the chemical composition of the capsule and with environmental conditions.</title>
        <authorList>
            <person name="Tothpal A."/>
            <person name="Desobry K."/>
            <person name="Joshi S."/>
            <person name="Wyllie A.L."/>
            <person name="Weinberger D.M."/>
        </authorList>
    </citation>
    <scope>NUCLEOTIDE SEQUENCE [LARGE SCALE GENOMIC DNA]</scope>
    <source>
        <strain evidence="5">pnumococcus09N</strain>
        <strain evidence="2">Pnumococcus09N</strain>
        <strain evidence="4">pnumococcus19F</strain>
        <strain evidence="3">Pnumococcus19F</strain>
    </source>
</reference>
<evidence type="ECO:0000313" key="2">
    <source>
        <dbReference type="EMBL" id="MTV43577.1"/>
    </source>
</evidence>
<gene>
    <name evidence="3" type="ORF">GM536_05950</name>
    <name evidence="2" type="ORF">GM545_08125</name>
</gene>
<dbReference type="AlphaFoldDB" id="A0A0I6W3N5"/>
<keyword evidence="1" id="KW-1133">Transmembrane helix</keyword>
<organism evidence="3 4">
    <name type="scientific">Streptococcus pneumoniae</name>
    <dbReference type="NCBI Taxonomy" id="1313"/>
    <lineage>
        <taxon>Bacteria</taxon>
        <taxon>Bacillati</taxon>
        <taxon>Bacillota</taxon>
        <taxon>Bacilli</taxon>
        <taxon>Lactobacillales</taxon>
        <taxon>Streptococcaceae</taxon>
        <taxon>Streptococcus</taxon>
    </lineage>
</organism>
<dbReference type="RefSeq" id="WP_000087359.1">
    <property type="nucleotide sequence ID" value="NZ_CAJRNF010000020.1"/>
</dbReference>